<feature type="compositionally biased region" description="Pro residues" evidence="1">
    <location>
        <begin position="717"/>
        <end position="726"/>
    </location>
</feature>
<sequence length="1052" mass="111948">MDDSSAVAQAADNNHGTHGTHVINGINGAAKSSLNGRALRPRRTARPRGPGMLARTLSIAARLLTWYTILTILLRCPGSLDACDDASPRICKPYLQLKRAVAPHVEPYYDAYAAPYVDLVRPYYHAVDQRILTPGWNYAKQHGGPRLQQVQALGRAQWDRSVQPQVDKYRGLARARYDERLAPHIRRVSAAAGPYYDIARTNALQTYHELLLPAYRYAQPRLRDGYRAAAAFTGRTVVPAFAWTWNKTYAFLDGTVGPRLRAIYTENVEPQLVKISKRLGRHNTGKKSVPKPPPPPSTDAAPSVSTETASSFAKPAVSVSATSAASSATPPPAAAASEKSSSATAHAGRTRATMEPVPPPEADELEQESEVRRSARETVAADLRDWQERYAKAADEGAAEIDQRVHEIAKRMLRRDARVTGQALLEQLQVESISQLVTLRRAILDVIGTVNRGAASRDDAQEQIVLLVRRTGLAVKEKAQAVRTWRERYEAELRTAITKAAETHFAILENIRDLALQRIGMKWAWMDGVTYKDWAKYHLLKSRFDEWKADLETHIVTHPTLEAAQLAAADIEDSAMKAAASTAKELARLKQVAAWKLAAGDASPEFDSTLMQQAAEAAEAARQAVEGAAEAVEQAVEGAAEAVEQAVEGAAEAVEQTAGGATDAAADGIAHGASLASEAASFASEAVEGGASLASEAVSRATDVMLGASEQSAPLDPESPPAPESPAAPSESAAEPSVDHEDVQTSASDDAASPETTSEPELETDPAGADEPSSVAEPTSDANPNVASSMIFETPVTVGNVTEQTDDETGDQAGPVELPVEDTQAVEDREDTQAAEDREEDDIKESAGQASTTTSVKPALFGAAAQSVPSRQPILDDDVADAMESMQEHLKSVYSAAMSRANDQYSRALSVVSAQIRGTPNPVHEQLLASVTVAYSQAMASASSRLDHALRVASEQLHGTKTTTTTTTHILPTAEPAVSEQLARQYAAASSIVSELLVGREPSFSESVVSRLSAAFAAGTSAASQAGEAVKSVGDRVASAASSATAATKDEL</sequence>
<feature type="compositionally biased region" description="Low complexity" evidence="1">
    <location>
        <begin position="727"/>
        <end position="736"/>
    </location>
</feature>
<evidence type="ECO:0000313" key="3">
    <source>
        <dbReference type="Proteomes" id="UP000008181"/>
    </source>
</evidence>
<name>G2R941_THETT</name>
<feature type="compositionally biased region" description="Low complexity" evidence="1">
    <location>
        <begin position="323"/>
        <end position="345"/>
    </location>
</feature>
<dbReference type="KEGG" id="ttt:THITE_2118223"/>
<accession>G2R941</accession>
<feature type="compositionally biased region" description="Basic residues" evidence="1">
    <location>
        <begin position="276"/>
        <end position="289"/>
    </location>
</feature>
<organism evidence="2 3">
    <name type="scientific">Thermothielavioides terrestris (strain ATCC 38088 / NRRL 8126)</name>
    <name type="common">Thielavia terrestris</name>
    <dbReference type="NCBI Taxonomy" id="578455"/>
    <lineage>
        <taxon>Eukaryota</taxon>
        <taxon>Fungi</taxon>
        <taxon>Dikarya</taxon>
        <taxon>Ascomycota</taxon>
        <taxon>Pezizomycotina</taxon>
        <taxon>Sordariomycetes</taxon>
        <taxon>Sordariomycetidae</taxon>
        <taxon>Sordariales</taxon>
        <taxon>Chaetomiaceae</taxon>
        <taxon>Thermothielavioides</taxon>
        <taxon>Thermothielavioides terrestris</taxon>
    </lineage>
</organism>
<dbReference type="STRING" id="578455.G2R941"/>
<dbReference type="AlphaFoldDB" id="G2R941"/>
<feature type="compositionally biased region" description="Polar residues" evidence="1">
    <location>
        <begin position="776"/>
        <end position="788"/>
    </location>
</feature>
<proteinExistence type="predicted"/>
<dbReference type="EMBL" id="CP003012">
    <property type="protein sequence ID" value="AEO68636.1"/>
    <property type="molecule type" value="Genomic_DNA"/>
</dbReference>
<gene>
    <name evidence="2" type="ORF">THITE_2118223</name>
</gene>
<dbReference type="PANTHER" id="PTHR23242:SF9">
    <property type="entry name" value="TRANSCRIPTION FACTOR HOXA13"/>
    <property type="match status" value="1"/>
</dbReference>
<evidence type="ECO:0000313" key="2">
    <source>
        <dbReference type="EMBL" id="AEO68636.1"/>
    </source>
</evidence>
<dbReference type="GeneID" id="11524203"/>
<feature type="region of interest" description="Disordered" evidence="1">
    <location>
        <begin position="710"/>
        <end position="855"/>
    </location>
</feature>
<feature type="region of interest" description="Disordered" evidence="1">
    <location>
        <begin position="1"/>
        <end position="24"/>
    </location>
</feature>
<dbReference type="RefSeq" id="XP_003654972.1">
    <property type="nucleotide sequence ID" value="XM_003654924.1"/>
</dbReference>
<keyword evidence="3" id="KW-1185">Reference proteome</keyword>
<dbReference type="OrthoDB" id="3260408at2759"/>
<dbReference type="eggNOG" id="ENOG502SGAD">
    <property type="taxonomic scope" value="Eukaryota"/>
</dbReference>
<evidence type="ECO:0000256" key="1">
    <source>
        <dbReference type="SAM" id="MobiDB-lite"/>
    </source>
</evidence>
<feature type="region of interest" description="Disordered" evidence="1">
    <location>
        <begin position="276"/>
        <end position="309"/>
    </location>
</feature>
<reference evidence="2 3" key="1">
    <citation type="journal article" date="2011" name="Nat. Biotechnol.">
        <title>Comparative genomic analysis of the thermophilic biomass-degrading fungi Myceliophthora thermophila and Thielavia terrestris.</title>
        <authorList>
            <person name="Berka R.M."/>
            <person name="Grigoriev I.V."/>
            <person name="Otillar R."/>
            <person name="Salamov A."/>
            <person name="Grimwood J."/>
            <person name="Reid I."/>
            <person name="Ishmael N."/>
            <person name="John T."/>
            <person name="Darmond C."/>
            <person name="Moisan M.-C."/>
            <person name="Henrissat B."/>
            <person name="Coutinho P.M."/>
            <person name="Lombard V."/>
            <person name="Natvig D.O."/>
            <person name="Lindquist E."/>
            <person name="Schmutz J."/>
            <person name="Lucas S."/>
            <person name="Harris P."/>
            <person name="Powlowski J."/>
            <person name="Bellemare A."/>
            <person name="Taylor D."/>
            <person name="Butler G."/>
            <person name="de Vries R.P."/>
            <person name="Allijn I.E."/>
            <person name="van den Brink J."/>
            <person name="Ushinsky S."/>
            <person name="Storms R."/>
            <person name="Powell A.J."/>
            <person name="Paulsen I.T."/>
            <person name="Elbourne L.D.H."/>
            <person name="Baker S.E."/>
            <person name="Magnuson J."/>
            <person name="LaBoissiere S."/>
            <person name="Clutterbuck A.J."/>
            <person name="Martinez D."/>
            <person name="Wogulis M."/>
            <person name="de Leon A.L."/>
            <person name="Rey M.W."/>
            <person name="Tsang A."/>
        </authorList>
    </citation>
    <scope>NUCLEOTIDE SEQUENCE [LARGE SCALE GENOMIC DNA]</scope>
    <source>
        <strain evidence="3">ATCC 38088 / NRRL 8126</strain>
    </source>
</reference>
<protein>
    <submittedName>
        <fullName evidence="2">Uncharacterized protein</fullName>
    </submittedName>
</protein>
<feature type="region of interest" description="Disordered" evidence="1">
    <location>
        <begin position="323"/>
        <end position="376"/>
    </location>
</feature>
<dbReference type="Proteomes" id="UP000008181">
    <property type="component" value="Chromosome 4"/>
</dbReference>
<dbReference type="HOGENOM" id="CLU_005461_1_0_1"/>
<dbReference type="PANTHER" id="PTHR23242">
    <property type="entry name" value="TRANSCRIPTION FACTOR HOXA13"/>
    <property type="match status" value="1"/>
</dbReference>